<keyword evidence="2" id="KW-1185">Reference proteome</keyword>
<evidence type="ECO:0000313" key="1">
    <source>
        <dbReference type="EMBL" id="CAA9995432.1"/>
    </source>
</evidence>
<organism evidence="1 2">
    <name type="scientific">Nesidiocoris tenuis</name>
    <dbReference type="NCBI Taxonomy" id="355587"/>
    <lineage>
        <taxon>Eukaryota</taxon>
        <taxon>Metazoa</taxon>
        <taxon>Ecdysozoa</taxon>
        <taxon>Arthropoda</taxon>
        <taxon>Hexapoda</taxon>
        <taxon>Insecta</taxon>
        <taxon>Pterygota</taxon>
        <taxon>Neoptera</taxon>
        <taxon>Paraneoptera</taxon>
        <taxon>Hemiptera</taxon>
        <taxon>Heteroptera</taxon>
        <taxon>Panheteroptera</taxon>
        <taxon>Cimicomorpha</taxon>
        <taxon>Miridae</taxon>
        <taxon>Dicyphina</taxon>
        <taxon>Nesidiocoris</taxon>
    </lineage>
</organism>
<sequence>MKLTFCPSPASDEMNDEMKNLQHNSFFSQKLNASLSTTLATWKVITRSSPRRAFESILIVEMIAARCCNPCKPDELVHGKLSKSMLGISQFNPRRSPQEKLNCHCTDRDQIEKENSAQPMRRGKRTCQGSGTGVELNPGAHQDTRCSATYILQQPTNQRPYGQALANSATLLDPERRPLIRLKRNTLLDRGLFSQLPAGQVFQFQLGKVSFSILCEGRPIASCYAGFEVRAVAQEEKLTPFLKYSWYASFSSDNKMCVLDPMNFSKNVSINIRVGGSERIRVVRKLHENMRTLQHADPLILLSINEINGKNFLSGRIRTCTSCCLARRLRPSGRESLGSDNLEDAL</sequence>
<evidence type="ECO:0000313" key="2">
    <source>
        <dbReference type="Proteomes" id="UP000479000"/>
    </source>
</evidence>
<feature type="non-terminal residue" evidence="1">
    <location>
        <position position="346"/>
    </location>
</feature>
<accession>A0A6H5FZX0</accession>
<dbReference type="Proteomes" id="UP000479000">
    <property type="component" value="Unassembled WGS sequence"/>
</dbReference>
<dbReference type="EMBL" id="CADCXU010003303">
    <property type="protein sequence ID" value="CAA9995432.1"/>
    <property type="molecule type" value="Genomic_DNA"/>
</dbReference>
<proteinExistence type="predicted"/>
<reference evidence="1 2" key="1">
    <citation type="submission" date="2020-02" db="EMBL/GenBank/DDBJ databases">
        <authorList>
            <person name="Ferguson B K."/>
        </authorList>
    </citation>
    <scope>NUCLEOTIDE SEQUENCE [LARGE SCALE GENOMIC DNA]</scope>
</reference>
<protein>
    <submittedName>
        <fullName evidence="1">Uncharacterized protein</fullName>
    </submittedName>
</protein>
<dbReference type="AlphaFoldDB" id="A0A6H5FZX0"/>
<name>A0A6H5FZX0_9HEMI</name>
<gene>
    <name evidence="1" type="ORF">NTEN_LOCUS2223</name>
</gene>